<dbReference type="InterPro" id="IPR011322">
    <property type="entry name" value="N-reg_PII-like_a/b"/>
</dbReference>
<dbReference type="Proteomes" id="UP000678276">
    <property type="component" value="Unassembled WGS sequence"/>
</dbReference>
<dbReference type="InterPro" id="IPR004323">
    <property type="entry name" value="Ion_tolerance_CutA"/>
</dbReference>
<name>A0ABS4BIH0_9HYPH</name>
<organism evidence="2 3">
    <name type="scientific">Jiella mangrovi</name>
    <dbReference type="NCBI Taxonomy" id="2821407"/>
    <lineage>
        <taxon>Bacteria</taxon>
        <taxon>Pseudomonadati</taxon>
        <taxon>Pseudomonadota</taxon>
        <taxon>Alphaproteobacteria</taxon>
        <taxon>Hyphomicrobiales</taxon>
        <taxon>Aurantimonadaceae</taxon>
        <taxon>Jiella</taxon>
    </lineage>
</organism>
<comment type="caution">
    <text evidence="2">The sequence shown here is derived from an EMBL/GenBank/DDBJ whole genome shotgun (WGS) entry which is preliminary data.</text>
</comment>
<dbReference type="InterPro" id="IPR015867">
    <property type="entry name" value="N-reg_PII/ATP_PRibTrfase_C"/>
</dbReference>
<dbReference type="RefSeq" id="WP_209594821.1">
    <property type="nucleotide sequence ID" value="NZ_JAGJCF010000007.1"/>
</dbReference>
<dbReference type="EMBL" id="JAGJCF010000007">
    <property type="protein sequence ID" value="MBP0616327.1"/>
    <property type="molecule type" value="Genomic_DNA"/>
</dbReference>
<dbReference type="PANTHER" id="PTHR23419:SF8">
    <property type="entry name" value="FI09726P"/>
    <property type="match status" value="1"/>
</dbReference>
<dbReference type="Gene3D" id="3.30.70.120">
    <property type="match status" value="1"/>
</dbReference>
<gene>
    <name evidence="2" type="ORF">J6595_12110</name>
</gene>
<reference evidence="2 3" key="1">
    <citation type="submission" date="2021-04" db="EMBL/GenBank/DDBJ databases">
        <title>Whole genome sequence of Jiella sp. KSK16Y-1.</title>
        <authorList>
            <person name="Tuo L."/>
        </authorList>
    </citation>
    <scope>NUCLEOTIDE SEQUENCE [LARGE SCALE GENOMIC DNA]</scope>
    <source>
        <strain evidence="2 3">KSK16Y-1</strain>
    </source>
</reference>
<keyword evidence="3" id="KW-1185">Reference proteome</keyword>
<accession>A0ABS4BIH0</accession>
<dbReference type="Pfam" id="PF03091">
    <property type="entry name" value="CutA1"/>
    <property type="match status" value="1"/>
</dbReference>
<evidence type="ECO:0000313" key="2">
    <source>
        <dbReference type="EMBL" id="MBP0616327.1"/>
    </source>
</evidence>
<comment type="similarity">
    <text evidence="1">Belongs to the CutA family.</text>
</comment>
<evidence type="ECO:0000256" key="1">
    <source>
        <dbReference type="ARBA" id="ARBA00010169"/>
    </source>
</evidence>
<sequence length="108" mass="12326">MTEIVEIHVACPSLLDAREISHKLLDDKLAACCNIPAKEMDSRFWWKGKQERQDEWLLIAKTRADLFDACAASIRETHPYETPAIFGFRVDFVDEATAAWLDESCRPG</sequence>
<evidence type="ECO:0000313" key="3">
    <source>
        <dbReference type="Proteomes" id="UP000678276"/>
    </source>
</evidence>
<protein>
    <submittedName>
        <fullName evidence="2">Divalent-cation tolerance protein CutA</fullName>
    </submittedName>
</protein>
<dbReference type="SUPFAM" id="SSF54913">
    <property type="entry name" value="GlnB-like"/>
    <property type="match status" value="1"/>
</dbReference>
<proteinExistence type="inferred from homology"/>
<dbReference type="PANTHER" id="PTHR23419">
    <property type="entry name" value="DIVALENT CATION TOLERANCE CUTA-RELATED"/>
    <property type="match status" value="1"/>
</dbReference>